<sequence>MSDYKYSVKNTTKIEREKLRNIALSYSTLDAAEPSDDTMKLVEEYVAGNMEISDALATVSEKYRAMGLKNACSIVSPRHLYNQ</sequence>
<dbReference type="RefSeq" id="WP_010757838.1">
    <property type="nucleotide sequence ID" value="NZ_ASWD01000001.1"/>
</dbReference>
<evidence type="ECO:0000313" key="2">
    <source>
        <dbReference type="Proteomes" id="UP000013782"/>
    </source>
</evidence>
<dbReference type="EMBL" id="AJAQ01000018">
    <property type="protein sequence ID" value="EOH93212.1"/>
    <property type="molecule type" value="Genomic_DNA"/>
</dbReference>
<dbReference type="Gene3D" id="1.10.8.1050">
    <property type="entry name" value="Antitoxin VbhA-like"/>
    <property type="match status" value="1"/>
</dbReference>
<organism evidence="1 2">
    <name type="scientific">Enterococcus pallens ATCC BAA-351</name>
    <dbReference type="NCBI Taxonomy" id="1158607"/>
    <lineage>
        <taxon>Bacteria</taxon>
        <taxon>Bacillati</taxon>
        <taxon>Bacillota</taxon>
        <taxon>Bacilli</taxon>
        <taxon>Lactobacillales</taxon>
        <taxon>Enterococcaceae</taxon>
        <taxon>Enterococcus</taxon>
    </lineage>
</organism>
<evidence type="ECO:0008006" key="3">
    <source>
        <dbReference type="Google" id="ProtNLM"/>
    </source>
</evidence>
<proteinExistence type="predicted"/>
<dbReference type="PATRIC" id="fig|1158607.3.peg.2847"/>
<reference evidence="1 2" key="1">
    <citation type="submission" date="2013-02" db="EMBL/GenBank/DDBJ databases">
        <title>The Genome Sequence of Enterococcus pallens BAA-351.</title>
        <authorList>
            <consortium name="The Broad Institute Genome Sequencing Platform"/>
            <consortium name="The Broad Institute Genome Sequencing Center for Infectious Disease"/>
            <person name="Earl A.M."/>
            <person name="Gilmore M.S."/>
            <person name="Lebreton F."/>
            <person name="Walker B."/>
            <person name="Young S.K."/>
            <person name="Zeng Q."/>
            <person name="Gargeya S."/>
            <person name="Fitzgerald M."/>
            <person name="Haas B."/>
            <person name="Abouelleil A."/>
            <person name="Alvarado L."/>
            <person name="Arachchi H.M."/>
            <person name="Berlin A.M."/>
            <person name="Chapman S.B."/>
            <person name="Dewar J."/>
            <person name="Goldberg J."/>
            <person name="Griggs A."/>
            <person name="Gujja S."/>
            <person name="Hansen M."/>
            <person name="Howarth C."/>
            <person name="Imamovic A."/>
            <person name="Larimer J."/>
            <person name="McCowan C."/>
            <person name="Murphy C."/>
            <person name="Neiman D."/>
            <person name="Pearson M."/>
            <person name="Priest M."/>
            <person name="Roberts A."/>
            <person name="Saif S."/>
            <person name="Shea T."/>
            <person name="Sisk P."/>
            <person name="Sykes S."/>
            <person name="Wortman J."/>
            <person name="Nusbaum C."/>
            <person name="Birren B."/>
        </authorList>
    </citation>
    <scope>NUCLEOTIDE SEQUENCE [LARGE SCALE GENOMIC DNA]</scope>
    <source>
        <strain evidence="1 2">ATCC BAA-351</strain>
    </source>
</reference>
<dbReference type="Proteomes" id="UP000013782">
    <property type="component" value="Unassembled WGS sequence"/>
</dbReference>
<dbReference type="HOGENOM" id="CLU_199589_0_0_9"/>
<accession>R2Q9U0</accession>
<keyword evidence="2" id="KW-1185">Reference proteome</keyword>
<gene>
    <name evidence="1" type="ORF">UAU_02855</name>
</gene>
<evidence type="ECO:0000313" key="1">
    <source>
        <dbReference type="EMBL" id="EOH93212.1"/>
    </source>
</evidence>
<dbReference type="OrthoDB" id="2186792at2"/>
<protein>
    <recommendedName>
        <fullName evidence="3">Antitoxin VbhA domain-containing protein</fullName>
    </recommendedName>
</protein>
<name>R2Q9U0_9ENTE</name>
<dbReference type="eggNOG" id="ENOG50346GH">
    <property type="taxonomic scope" value="Bacteria"/>
</dbReference>
<dbReference type="AlphaFoldDB" id="R2Q9U0"/>
<comment type="caution">
    <text evidence="1">The sequence shown here is derived from an EMBL/GenBank/DDBJ whole genome shotgun (WGS) entry which is preliminary data.</text>
</comment>
<dbReference type="InterPro" id="IPR043038">
    <property type="entry name" value="VbhA_sf"/>
</dbReference>